<dbReference type="VEuPathDB" id="TriTrypDB:C3747_104g125"/>
<dbReference type="GO" id="GO:0006281">
    <property type="term" value="P:DNA repair"/>
    <property type="evidence" value="ECO:0007669"/>
    <property type="project" value="InterPro"/>
</dbReference>
<evidence type="ECO:0000259" key="6">
    <source>
        <dbReference type="PROSITE" id="PS50160"/>
    </source>
</evidence>
<dbReference type="CDD" id="cd07900">
    <property type="entry name" value="Adenylation_DNA_ligase_I_Euk"/>
    <property type="match status" value="1"/>
</dbReference>
<dbReference type="PANTHER" id="PTHR45674:SF4">
    <property type="entry name" value="DNA LIGASE 1"/>
    <property type="match status" value="1"/>
</dbReference>
<protein>
    <recommendedName>
        <fullName evidence="3">DNA ligase 1</fullName>
    </recommendedName>
    <alternativeName>
        <fullName evidence="4">DNA ligase I</fullName>
    </alternativeName>
</protein>
<name>A0A2V2WEW4_TRYCR</name>
<comment type="caution">
    <text evidence="7">The sequence shown here is derived from an EMBL/GenBank/DDBJ whole genome shotgun (WGS) entry which is preliminary data.</text>
</comment>
<dbReference type="GO" id="GO:0003910">
    <property type="term" value="F:DNA ligase (ATP) activity"/>
    <property type="evidence" value="ECO:0007669"/>
    <property type="project" value="InterPro"/>
</dbReference>
<evidence type="ECO:0000256" key="5">
    <source>
        <dbReference type="RuleBase" id="RU004196"/>
    </source>
</evidence>
<dbReference type="Gene3D" id="2.40.50.140">
    <property type="entry name" value="Nucleic acid-binding proteins"/>
    <property type="match status" value="1"/>
</dbReference>
<dbReference type="PROSITE" id="PS50160">
    <property type="entry name" value="DNA_LIGASE_A3"/>
    <property type="match status" value="1"/>
</dbReference>
<dbReference type="PANTHER" id="PTHR45674">
    <property type="entry name" value="DNA LIGASE 1/3 FAMILY MEMBER"/>
    <property type="match status" value="1"/>
</dbReference>
<evidence type="ECO:0000313" key="7">
    <source>
        <dbReference type="EMBL" id="PWV07176.1"/>
    </source>
</evidence>
<dbReference type="GO" id="GO:0005524">
    <property type="term" value="F:ATP binding"/>
    <property type="evidence" value="ECO:0007669"/>
    <property type="project" value="InterPro"/>
</dbReference>
<dbReference type="GO" id="GO:0071897">
    <property type="term" value="P:DNA biosynthetic process"/>
    <property type="evidence" value="ECO:0007669"/>
    <property type="project" value="InterPro"/>
</dbReference>
<dbReference type="GO" id="GO:0006273">
    <property type="term" value="P:lagging strand elongation"/>
    <property type="evidence" value="ECO:0007669"/>
    <property type="project" value="TreeGrafter"/>
</dbReference>
<dbReference type="InterPro" id="IPR016059">
    <property type="entry name" value="DNA_ligase_ATP-dep_CS"/>
</dbReference>
<dbReference type="GO" id="GO:0006310">
    <property type="term" value="P:DNA recombination"/>
    <property type="evidence" value="ECO:0007669"/>
    <property type="project" value="InterPro"/>
</dbReference>
<dbReference type="NCBIfam" id="TIGR00574">
    <property type="entry name" value="dnl1"/>
    <property type="match status" value="1"/>
</dbReference>
<dbReference type="VEuPathDB" id="TriTrypDB:TcYC6_0098810"/>
<dbReference type="VEuPathDB" id="TriTrypDB:TcCLB.506945.80"/>
<proteinExistence type="inferred from homology"/>
<dbReference type="VEuPathDB" id="TriTrypDB:TcCL_NonESM13137"/>
<dbReference type="GO" id="GO:0005739">
    <property type="term" value="C:mitochondrion"/>
    <property type="evidence" value="ECO:0007669"/>
    <property type="project" value="TreeGrafter"/>
</dbReference>
<gene>
    <name evidence="7" type="ORF">C3747_104g125</name>
</gene>
<feature type="domain" description="ATP-dependent DNA ligase family profile" evidence="6">
    <location>
        <begin position="46"/>
        <end position="182"/>
    </location>
</feature>
<dbReference type="VEuPathDB" id="TriTrypDB:TcCLB.506835.120"/>
<accession>A0A2V2WEW4</accession>
<dbReference type="GO" id="GO:0005634">
    <property type="term" value="C:nucleus"/>
    <property type="evidence" value="ECO:0007669"/>
    <property type="project" value="TreeGrafter"/>
</dbReference>
<dbReference type="EMBL" id="PRFC01000104">
    <property type="protein sequence ID" value="PWV07176.1"/>
    <property type="molecule type" value="Genomic_DNA"/>
</dbReference>
<evidence type="ECO:0000256" key="2">
    <source>
        <dbReference type="ARBA" id="ARBA00022598"/>
    </source>
</evidence>
<dbReference type="Pfam" id="PF04679">
    <property type="entry name" value="DNA_ligase_A_C"/>
    <property type="match status" value="1"/>
</dbReference>
<dbReference type="Gene3D" id="3.30.470.30">
    <property type="entry name" value="DNA ligase/mRNA capping enzyme"/>
    <property type="match status" value="1"/>
</dbReference>
<dbReference type="VEuPathDB" id="TriTrypDB:ECC02_000348"/>
<evidence type="ECO:0000256" key="1">
    <source>
        <dbReference type="ARBA" id="ARBA00007572"/>
    </source>
</evidence>
<dbReference type="AlphaFoldDB" id="A0A2V2WEW4"/>
<dbReference type="InterPro" id="IPR012309">
    <property type="entry name" value="DNA_ligase_ATP-dep_C"/>
</dbReference>
<dbReference type="VEuPathDB" id="TriTrypDB:Tc_MARK_2094"/>
<organism evidence="7 8">
    <name type="scientific">Trypanosoma cruzi</name>
    <dbReference type="NCBI Taxonomy" id="5693"/>
    <lineage>
        <taxon>Eukaryota</taxon>
        <taxon>Discoba</taxon>
        <taxon>Euglenozoa</taxon>
        <taxon>Kinetoplastea</taxon>
        <taxon>Metakinetoplastina</taxon>
        <taxon>Trypanosomatida</taxon>
        <taxon>Trypanosomatidae</taxon>
        <taxon>Trypanosoma</taxon>
        <taxon>Schizotrypanum</taxon>
    </lineage>
</organism>
<sequence>MLPRVFSTEAVESFIIDSEVVAVNKETGALQAFQVLQHRGRKNVSFESVTIPVCVFAFDILYFNGSPQMTKPLLERRQVLYSYFTPIHAAFQFAEHLDGTDVEEIQSFLDRSIKDGCEGLMVKTLKEEAAYTPAKRSYCWLKLKKDYMDGVTDTLDLVPIGAYYGKGKRTGVFGGFLLACYNSDSDEFQSICKIGSGFWTSSWKVSRKLFSHSFSRSSHGIIERGKAGCLVRGLKCMGSEGSRPFYLSSSLCRIRIVDPSKGIALRFPRFVRVREDKKANEATFATQIAAMYTAQSLSRKNYEEYDEET</sequence>
<dbReference type="SUPFAM" id="SSF50249">
    <property type="entry name" value="Nucleic acid-binding proteins"/>
    <property type="match status" value="1"/>
</dbReference>
<dbReference type="InterPro" id="IPR012310">
    <property type="entry name" value="DNA_ligase_ATP-dep_cent"/>
</dbReference>
<dbReference type="SUPFAM" id="SSF56091">
    <property type="entry name" value="DNA ligase/mRNA capping enzyme, catalytic domain"/>
    <property type="match status" value="1"/>
</dbReference>
<dbReference type="VEuPathDB" id="TriTrypDB:C4B63_18g157"/>
<dbReference type="VEuPathDB" id="TriTrypDB:TCSYLVIO_003375"/>
<dbReference type="VEuPathDB" id="TriTrypDB:BCY84_01179"/>
<evidence type="ECO:0000256" key="3">
    <source>
        <dbReference type="ARBA" id="ARBA00041131"/>
    </source>
</evidence>
<evidence type="ECO:0000256" key="4">
    <source>
        <dbReference type="ARBA" id="ARBA00041666"/>
    </source>
</evidence>
<dbReference type="VEuPathDB" id="TriTrypDB:TcG_00961"/>
<keyword evidence="2 7" id="KW-0436">Ligase</keyword>
<dbReference type="InterPro" id="IPR000977">
    <property type="entry name" value="DNA_ligase_ATP-dep"/>
</dbReference>
<evidence type="ECO:0000313" key="8">
    <source>
        <dbReference type="Proteomes" id="UP000246078"/>
    </source>
</evidence>
<dbReference type="VEuPathDB" id="TriTrypDB:TcBrA4_0027420"/>
<dbReference type="InterPro" id="IPR012340">
    <property type="entry name" value="NA-bd_OB-fold"/>
</dbReference>
<dbReference type="Proteomes" id="UP000246078">
    <property type="component" value="Unassembled WGS sequence"/>
</dbReference>
<dbReference type="PROSITE" id="PS00333">
    <property type="entry name" value="DNA_LIGASE_A2"/>
    <property type="match status" value="1"/>
</dbReference>
<reference evidence="7 8" key="1">
    <citation type="journal article" date="2018" name="Microb. Genom.">
        <title>Expanding an expanded genome: long-read sequencing of Trypanosoma cruzi.</title>
        <authorList>
            <person name="Berna L."/>
            <person name="Rodriguez M."/>
            <person name="Chiribao M.L."/>
            <person name="Parodi-Talice A."/>
            <person name="Pita S."/>
            <person name="Rijo G."/>
            <person name="Alvarez-Valin F."/>
            <person name="Robello C."/>
        </authorList>
    </citation>
    <scope>NUCLEOTIDE SEQUENCE [LARGE SCALE GENOMIC DNA]</scope>
    <source>
        <strain evidence="7 8">TCC</strain>
    </source>
</reference>
<dbReference type="Pfam" id="PF01068">
    <property type="entry name" value="DNA_ligase_A_M"/>
    <property type="match status" value="1"/>
</dbReference>
<dbReference type="InterPro" id="IPR050191">
    <property type="entry name" value="ATP-dep_DNA_ligase"/>
</dbReference>
<comment type="similarity">
    <text evidence="1 5">Belongs to the ATP-dependent DNA ligase family.</text>
</comment>
<dbReference type="VEuPathDB" id="TriTrypDB:TCDM_02075"/>